<reference evidence="1" key="1">
    <citation type="journal article" date="2020" name="Nature">
        <title>Giant virus diversity and host interactions through global metagenomics.</title>
        <authorList>
            <person name="Schulz F."/>
            <person name="Roux S."/>
            <person name="Paez-Espino D."/>
            <person name="Jungbluth S."/>
            <person name="Walsh D.A."/>
            <person name="Denef V.J."/>
            <person name="McMahon K.D."/>
            <person name="Konstantinidis K.T."/>
            <person name="Eloe-Fadrosh E.A."/>
            <person name="Kyrpides N.C."/>
            <person name="Woyke T."/>
        </authorList>
    </citation>
    <scope>NUCLEOTIDE SEQUENCE</scope>
    <source>
        <strain evidence="1">GVMAG-M-3300023184-135</strain>
    </source>
</reference>
<accession>A0A6C0HM58</accession>
<proteinExistence type="predicted"/>
<dbReference type="EMBL" id="MN739976">
    <property type="protein sequence ID" value="QHT81023.1"/>
    <property type="molecule type" value="Genomic_DNA"/>
</dbReference>
<organism evidence="1">
    <name type="scientific">viral metagenome</name>
    <dbReference type="NCBI Taxonomy" id="1070528"/>
    <lineage>
        <taxon>unclassified sequences</taxon>
        <taxon>metagenomes</taxon>
        <taxon>organismal metagenomes</taxon>
    </lineage>
</organism>
<sequence>MLAQKIAGLGNLLQNKIAHEVLVYYNNDPHSTPPDLLPIYVECMLMEFGGLAATAGVRETLQALALWTSTAVHHADPGWRRECVYQQVERQMAFFGTLFPQIVQALPDDSDEE</sequence>
<dbReference type="AlphaFoldDB" id="A0A6C0HM58"/>
<protein>
    <submittedName>
        <fullName evidence="1">Uncharacterized protein</fullName>
    </submittedName>
</protein>
<evidence type="ECO:0000313" key="1">
    <source>
        <dbReference type="EMBL" id="QHT81023.1"/>
    </source>
</evidence>
<name>A0A6C0HM58_9ZZZZ</name>